<dbReference type="Proteomes" id="UP000251120">
    <property type="component" value="Chromosome"/>
</dbReference>
<dbReference type="AlphaFoldDB" id="A0A2Z4Y1F0"/>
<dbReference type="InterPro" id="IPR036318">
    <property type="entry name" value="FAD-bd_PCMH-like_sf"/>
</dbReference>
<keyword evidence="6" id="KW-0732">Signal</keyword>
<evidence type="ECO:0000313" key="9">
    <source>
        <dbReference type="EMBL" id="QIW12561.1"/>
    </source>
</evidence>
<dbReference type="Pfam" id="PF01565">
    <property type="entry name" value="FAD_binding_4"/>
    <property type="match status" value="1"/>
</dbReference>
<dbReference type="InterPro" id="IPR016166">
    <property type="entry name" value="FAD-bd_PCMH"/>
</dbReference>
<keyword evidence="5" id="KW-0560">Oxidoreductase</keyword>
<dbReference type="SUPFAM" id="SSF56176">
    <property type="entry name" value="FAD-binding/transporter-associated domain-like"/>
    <property type="match status" value="1"/>
</dbReference>
<evidence type="ECO:0000256" key="4">
    <source>
        <dbReference type="ARBA" id="ARBA00022827"/>
    </source>
</evidence>
<gene>
    <name evidence="8" type="ORF">CDH04_07810</name>
    <name evidence="9" type="ORF">FZC43_07815</name>
</gene>
<evidence type="ECO:0000313" key="11">
    <source>
        <dbReference type="Proteomes" id="UP000681131"/>
    </source>
</evidence>
<reference evidence="9 11" key="2">
    <citation type="submission" date="2019-08" db="EMBL/GenBank/DDBJ databases">
        <title>Complete genome sequences of Francisella adeliensis (FSC1325 and FSC1326).</title>
        <authorList>
            <person name="Ohrman C."/>
            <person name="Uneklint I."/>
            <person name="Vallesi A."/>
            <person name="Karlsson L."/>
            <person name="Sjodin A."/>
        </authorList>
    </citation>
    <scope>NUCLEOTIDE SEQUENCE [LARGE SCALE GENOMIC DNA]</scope>
    <source>
        <strain evidence="9 11">FSC1325</strain>
    </source>
</reference>
<dbReference type="GO" id="GO:0016491">
    <property type="term" value="F:oxidoreductase activity"/>
    <property type="evidence" value="ECO:0007669"/>
    <property type="project" value="UniProtKB-KW"/>
</dbReference>
<dbReference type="EMBL" id="CP021781">
    <property type="protein sequence ID" value="AXA34315.1"/>
    <property type="molecule type" value="Genomic_DNA"/>
</dbReference>
<dbReference type="PANTHER" id="PTHR42973">
    <property type="entry name" value="BINDING OXIDOREDUCTASE, PUTATIVE (AFU_ORTHOLOGUE AFUA_1G17690)-RELATED"/>
    <property type="match status" value="1"/>
</dbReference>
<dbReference type="OrthoDB" id="9775082at2"/>
<dbReference type="Gene3D" id="3.30.465.10">
    <property type="match status" value="2"/>
</dbReference>
<dbReference type="PROSITE" id="PS51387">
    <property type="entry name" value="FAD_PCMH"/>
    <property type="match status" value="1"/>
</dbReference>
<dbReference type="PANTHER" id="PTHR42973:SF39">
    <property type="entry name" value="FAD-BINDING PCMH-TYPE DOMAIN-CONTAINING PROTEIN"/>
    <property type="match status" value="1"/>
</dbReference>
<keyword evidence="11" id="KW-1185">Reference proteome</keyword>
<evidence type="ECO:0000256" key="3">
    <source>
        <dbReference type="ARBA" id="ARBA00022630"/>
    </source>
</evidence>
<dbReference type="GO" id="GO:0071949">
    <property type="term" value="F:FAD binding"/>
    <property type="evidence" value="ECO:0007669"/>
    <property type="project" value="InterPro"/>
</dbReference>
<sequence length="595" mass="66345">MKKTFTTLGLLVATTMGISYATDNETSSGSSCRCLPSDSCWPDKDKWLSLKKSLKGDLINPSAALNSCSTDSQSKECKSDISKTKNPFYMQSASGRSENQGWYNAWKDTPSAYAVEAKNTNDVVKAVNFARKNNLRLVIKGAGHDYLGRSSSKDALMIWTHNMRDISYNEHFHPANCSKDKEYTAVTVGAGTRWLEAYNNVTNIHHKYVQGGGCTTVGAAGGFTQGGGFGSWTKQYGTGAAGILQAEVVTADGKVVIANECQNQDLFWAIKGGGGGTYGVVTKLTLRVHDLPKHLGLLTGEITADSNDAYKKLITKFLSFYSKNLTNPNWGEQFSLRKNNHLKIAIVTQDLTPKEVLTVWKPFIEWSKAQSDLHTNTKYIDIPPTKIWSYDYWHKNYPDMVVKNTGPDARDGEYWWASNTGEVFSYWYTYQSWYLPKFLFDKKNIDKTADSLYKASRLANMSISLNKGMSGASKDATELTKQTSMNPEVFNANALVIMSSSSDEPVLGDTKISKEKKAEVDNIYKAMGIIQSLAPNAGNYGNEADYFEKNWQDHFWGSNYNRLLSIKNKYDPNGLFYCHHCVGSEEWQEGGMCKK</sequence>
<dbReference type="Pfam" id="PF08031">
    <property type="entry name" value="BBE"/>
    <property type="match status" value="1"/>
</dbReference>
<evidence type="ECO:0000259" key="7">
    <source>
        <dbReference type="PROSITE" id="PS51387"/>
    </source>
</evidence>
<evidence type="ECO:0000256" key="5">
    <source>
        <dbReference type="ARBA" id="ARBA00023002"/>
    </source>
</evidence>
<keyword evidence="4" id="KW-0274">FAD</keyword>
<feature type="signal peptide" evidence="6">
    <location>
        <begin position="1"/>
        <end position="21"/>
    </location>
</feature>
<dbReference type="KEGG" id="fad:CDH04_07810"/>
<comment type="cofactor">
    <cofactor evidence="1">
        <name>FAD</name>
        <dbReference type="ChEBI" id="CHEBI:57692"/>
    </cofactor>
</comment>
<keyword evidence="3" id="KW-0285">Flavoprotein</keyword>
<feature type="domain" description="FAD-binding PCMH-type" evidence="7">
    <location>
        <begin position="106"/>
        <end position="291"/>
    </location>
</feature>
<evidence type="ECO:0000313" key="10">
    <source>
        <dbReference type="Proteomes" id="UP000251120"/>
    </source>
</evidence>
<evidence type="ECO:0000313" key="8">
    <source>
        <dbReference type="EMBL" id="AXA34315.1"/>
    </source>
</evidence>
<proteinExistence type="inferred from homology"/>
<evidence type="ECO:0000256" key="2">
    <source>
        <dbReference type="ARBA" id="ARBA00005466"/>
    </source>
</evidence>
<name>A0A2Z4Y1F0_9GAMM</name>
<dbReference type="InterPro" id="IPR016169">
    <property type="entry name" value="FAD-bd_PCMH_sub2"/>
</dbReference>
<accession>A0A2Z4Y1F0</accession>
<dbReference type="InterPro" id="IPR012951">
    <property type="entry name" value="BBE"/>
</dbReference>
<evidence type="ECO:0000256" key="1">
    <source>
        <dbReference type="ARBA" id="ARBA00001974"/>
    </source>
</evidence>
<dbReference type="InterPro" id="IPR050416">
    <property type="entry name" value="FAD-linked_Oxidoreductase"/>
</dbReference>
<dbReference type="EMBL" id="CP043424">
    <property type="protein sequence ID" value="QIW12561.1"/>
    <property type="molecule type" value="Genomic_DNA"/>
</dbReference>
<comment type="similarity">
    <text evidence="2">Belongs to the oxygen-dependent FAD-linked oxidoreductase family.</text>
</comment>
<dbReference type="Proteomes" id="UP000681131">
    <property type="component" value="Chromosome"/>
</dbReference>
<dbReference type="InterPro" id="IPR006094">
    <property type="entry name" value="Oxid_FAD_bind_N"/>
</dbReference>
<reference evidence="8 10" key="1">
    <citation type="submission" date="2017-06" db="EMBL/GenBank/DDBJ databases">
        <title>Complete genome of Francisella adeliensis.</title>
        <authorList>
            <person name="Vallesi A."/>
            <person name="Sjodin A."/>
        </authorList>
    </citation>
    <scope>NUCLEOTIDE SEQUENCE [LARGE SCALE GENOMIC DNA]</scope>
    <source>
        <strain evidence="8 10">FDC440</strain>
    </source>
</reference>
<organism evidence="8 10">
    <name type="scientific">Francisella adeliensis</name>
    <dbReference type="NCBI Taxonomy" id="2007306"/>
    <lineage>
        <taxon>Bacteria</taxon>
        <taxon>Pseudomonadati</taxon>
        <taxon>Pseudomonadota</taxon>
        <taxon>Gammaproteobacteria</taxon>
        <taxon>Thiotrichales</taxon>
        <taxon>Francisellaceae</taxon>
        <taxon>Francisella</taxon>
    </lineage>
</organism>
<protein>
    <submittedName>
        <fullName evidence="9">FAD-binding oxidoreductase</fullName>
    </submittedName>
    <submittedName>
        <fullName evidence="8">FAD-binding protein</fullName>
    </submittedName>
</protein>
<evidence type="ECO:0000256" key="6">
    <source>
        <dbReference type="SAM" id="SignalP"/>
    </source>
</evidence>
<feature type="chain" id="PRO_5016282411" evidence="6">
    <location>
        <begin position="22"/>
        <end position="595"/>
    </location>
</feature>